<evidence type="ECO:0000259" key="1">
    <source>
        <dbReference type="Pfam" id="PF11074"/>
    </source>
</evidence>
<dbReference type="OrthoDB" id="9783873at2"/>
<accession>A0A844YT98</accession>
<protein>
    <submittedName>
        <fullName evidence="2">DUF2779 domain-containing protein</fullName>
    </submittedName>
</protein>
<name>A0A844YT98_9SPHN</name>
<reference evidence="2 3" key="1">
    <citation type="submission" date="2019-12" db="EMBL/GenBank/DDBJ databases">
        <title>Genomic-based taxomic classification of the family Erythrobacteraceae.</title>
        <authorList>
            <person name="Xu L."/>
        </authorList>
    </citation>
    <scope>NUCLEOTIDE SEQUENCE [LARGE SCALE GENOMIC DNA]</scope>
    <source>
        <strain evidence="2 3">M0322</strain>
    </source>
</reference>
<organism evidence="2 3">
    <name type="scientific">Alteraurantiacibacter buctensis</name>
    <dbReference type="NCBI Taxonomy" id="1503981"/>
    <lineage>
        <taxon>Bacteria</taxon>
        <taxon>Pseudomonadati</taxon>
        <taxon>Pseudomonadota</taxon>
        <taxon>Alphaproteobacteria</taxon>
        <taxon>Sphingomonadales</taxon>
        <taxon>Erythrobacteraceae</taxon>
        <taxon>Alteraurantiacibacter</taxon>
    </lineage>
</organism>
<gene>
    <name evidence="2" type="ORF">GRI99_01370</name>
</gene>
<dbReference type="RefSeq" id="WP_160770217.1">
    <property type="nucleotide sequence ID" value="NZ_WTYV01000001.1"/>
</dbReference>
<feature type="domain" description="DUF2779" evidence="1">
    <location>
        <begin position="300"/>
        <end position="421"/>
    </location>
</feature>
<dbReference type="Proteomes" id="UP000466966">
    <property type="component" value="Unassembled WGS sequence"/>
</dbReference>
<evidence type="ECO:0000313" key="3">
    <source>
        <dbReference type="Proteomes" id="UP000466966"/>
    </source>
</evidence>
<proteinExistence type="predicted"/>
<dbReference type="InterPro" id="IPR021301">
    <property type="entry name" value="DUF2779"/>
</dbReference>
<comment type="caution">
    <text evidence="2">The sequence shown here is derived from an EMBL/GenBank/DDBJ whole genome shotgun (WGS) entry which is preliminary data.</text>
</comment>
<dbReference type="Pfam" id="PF11074">
    <property type="entry name" value="DUF2779"/>
    <property type="match status" value="1"/>
</dbReference>
<evidence type="ECO:0000313" key="2">
    <source>
        <dbReference type="EMBL" id="MXO70280.1"/>
    </source>
</evidence>
<sequence>MTRQAGLSKSRITLFEQCPKRLWLSVHRPELADEQPDMQRGFAEGHRVGELACSLVPGGVMVSAEGGMGRAVEQTSSLLAQGHDRPIFEATFAHDGVLVRVDILEPVEGGWHMAEVKNTTGVKDYHIGDLATQLWVMRNAGVEVRSSAIRHVDRDFTLEREGDYAGLFTDTRVDERVATIMETRAEVVAEARAVLASDEPPIERGDHCISPFTCSFIGWCSRNEPEAPEWPVDILPDAAGKKVAAKLKTGGIADLTQVPADEMPSPKLSRIHHATVTGEVWHEAEAIRAATAGWAWPRTYLDFETIAPSIPRWLGTRPFQQVPFQFSAHIENADGTMTHSEFLSLDGGDPRRACAEALARLPQEGAVIAWNMAFERSCILGLARHCPDLARVLESLADRLVDLLPLARRHYYHRDMRGSWSIKAVLPTLADIGYADLVEVKSGTDAQAGYLEATDPATSRERRGAIRDALLDYCRRDTEAMVLVLTALTRERG</sequence>
<keyword evidence="3" id="KW-1185">Reference proteome</keyword>
<dbReference type="EMBL" id="WTYV01000001">
    <property type="protein sequence ID" value="MXO70280.1"/>
    <property type="molecule type" value="Genomic_DNA"/>
</dbReference>
<dbReference type="AlphaFoldDB" id="A0A844YT98"/>